<evidence type="ECO:0000256" key="1">
    <source>
        <dbReference type="SAM" id="MobiDB-lite"/>
    </source>
</evidence>
<proteinExistence type="predicted"/>
<dbReference type="AlphaFoldDB" id="E1QGL1"/>
<dbReference type="Proteomes" id="UP000009047">
    <property type="component" value="Chromosome"/>
</dbReference>
<protein>
    <submittedName>
        <fullName evidence="2">Uncharacterized protein</fullName>
    </submittedName>
</protein>
<dbReference type="RefSeq" id="WP_013258157.1">
    <property type="nucleotide sequence ID" value="NC_014365.1"/>
</dbReference>
<accession>E1QGL1</accession>
<name>E1QGL1_DESB2</name>
<dbReference type="KEGG" id="dbr:Deba_1336"/>
<dbReference type="EMBL" id="CP002085">
    <property type="protein sequence ID" value="ADK84704.1"/>
    <property type="molecule type" value="Genomic_DNA"/>
</dbReference>
<feature type="compositionally biased region" description="Low complexity" evidence="1">
    <location>
        <begin position="135"/>
        <end position="153"/>
    </location>
</feature>
<organism evidence="2 3">
    <name type="scientific">Desulfarculus baarsii (strain ATCC 33931 / DSM 2075 / LMG 7858 / VKM B-1802 / 2st14)</name>
    <dbReference type="NCBI Taxonomy" id="644282"/>
    <lineage>
        <taxon>Bacteria</taxon>
        <taxon>Pseudomonadati</taxon>
        <taxon>Thermodesulfobacteriota</taxon>
        <taxon>Desulfarculia</taxon>
        <taxon>Desulfarculales</taxon>
        <taxon>Desulfarculaceae</taxon>
        <taxon>Desulfarculus</taxon>
    </lineage>
</organism>
<reference evidence="2 3" key="1">
    <citation type="journal article" date="2010" name="Stand. Genomic Sci.">
        <title>Complete genome sequence of Desulfarculus baarsii type strain (2st14).</title>
        <authorList>
            <person name="Sun H."/>
            <person name="Spring S."/>
            <person name="Lapidus A."/>
            <person name="Davenport K."/>
            <person name="Del Rio T.G."/>
            <person name="Tice H."/>
            <person name="Nolan M."/>
            <person name="Copeland A."/>
            <person name="Cheng J.F."/>
            <person name="Lucas S."/>
            <person name="Tapia R."/>
            <person name="Goodwin L."/>
            <person name="Pitluck S."/>
            <person name="Ivanova N."/>
            <person name="Pagani I."/>
            <person name="Mavromatis K."/>
            <person name="Ovchinnikova G."/>
            <person name="Pati A."/>
            <person name="Chen A."/>
            <person name="Palaniappan K."/>
            <person name="Hauser L."/>
            <person name="Chang Y.J."/>
            <person name="Jeffries C.D."/>
            <person name="Detter J.C."/>
            <person name="Han C."/>
            <person name="Rohde M."/>
            <person name="Brambilla E."/>
            <person name="Goker M."/>
            <person name="Woyke T."/>
            <person name="Bristow J."/>
            <person name="Eisen J.A."/>
            <person name="Markowitz V."/>
            <person name="Hugenholtz P."/>
            <person name="Kyrpides N.C."/>
            <person name="Klenk H.P."/>
            <person name="Land M."/>
        </authorList>
    </citation>
    <scope>NUCLEOTIDE SEQUENCE [LARGE SCALE GENOMIC DNA]</scope>
    <source>
        <strain evidence="3">ATCC 33931 / DSM 2075 / LMG 7858 / VKM B-1802 / 2st14</strain>
    </source>
</reference>
<keyword evidence="3" id="KW-1185">Reference proteome</keyword>
<evidence type="ECO:0000313" key="3">
    <source>
        <dbReference type="Proteomes" id="UP000009047"/>
    </source>
</evidence>
<dbReference type="STRING" id="644282.Deba_1336"/>
<gene>
    <name evidence="2" type="ordered locus">Deba_1336</name>
</gene>
<dbReference type="HOGENOM" id="CLU_1710290_0_0_7"/>
<evidence type="ECO:0000313" key="2">
    <source>
        <dbReference type="EMBL" id="ADK84704.1"/>
    </source>
</evidence>
<feature type="region of interest" description="Disordered" evidence="1">
    <location>
        <begin position="120"/>
        <end position="153"/>
    </location>
</feature>
<sequence>MARKASQAPGRRLLALAVVLLALLAVGAGAAWAELTYRGGKLGARLEGQALGMVLTEAQRLTGVRFTYGRAAAARSVSATFSGLPLEQGLRRLLAGFNTLIILSPTGRPLAVHILGDGAAAPPAADASTPPPPSDTLALPDAPVADAVADGER</sequence>